<organism evidence="1 2">
    <name type="scientific">Dictyocaulus viviparus</name>
    <name type="common">Bovine lungworm</name>
    <dbReference type="NCBI Taxonomy" id="29172"/>
    <lineage>
        <taxon>Eukaryota</taxon>
        <taxon>Metazoa</taxon>
        <taxon>Ecdysozoa</taxon>
        <taxon>Nematoda</taxon>
        <taxon>Chromadorea</taxon>
        <taxon>Rhabditida</taxon>
        <taxon>Rhabditina</taxon>
        <taxon>Rhabditomorpha</taxon>
        <taxon>Strongyloidea</taxon>
        <taxon>Metastrongylidae</taxon>
        <taxon>Dictyocaulus</taxon>
    </lineage>
</organism>
<evidence type="ECO:0000313" key="2">
    <source>
        <dbReference type="Proteomes" id="UP000053766"/>
    </source>
</evidence>
<dbReference type="Proteomes" id="UP000053766">
    <property type="component" value="Unassembled WGS sequence"/>
</dbReference>
<gene>
    <name evidence="1" type="ORF">DICVIV_12078</name>
</gene>
<dbReference type="EMBL" id="KN716734">
    <property type="protein sequence ID" value="KJH41948.1"/>
    <property type="molecule type" value="Genomic_DNA"/>
</dbReference>
<name>A0A0D8XBI9_DICVI</name>
<reference evidence="1 2" key="1">
    <citation type="submission" date="2013-11" db="EMBL/GenBank/DDBJ databases">
        <title>Draft genome of the bovine lungworm Dictyocaulus viviparus.</title>
        <authorList>
            <person name="Mitreva M."/>
        </authorList>
    </citation>
    <scope>NUCLEOTIDE SEQUENCE [LARGE SCALE GENOMIC DNA]</scope>
    <source>
        <strain evidence="1 2">HannoverDv2000</strain>
    </source>
</reference>
<dbReference type="OrthoDB" id="5831841at2759"/>
<evidence type="ECO:0000313" key="1">
    <source>
        <dbReference type="EMBL" id="KJH41948.1"/>
    </source>
</evidence>
<protein>
    <submittedName>
        <fullName evidence="1">Uncharacterized protein</fullName>
    </submittedName>
</protein>
<accession>A0A0D8XBI9</accession>
<reference evidence="2" key="2">
    <citation type="journal article" date="2016" name="Sci. Rep.">
        <title>Dictyocaulus viviparus genome, variome and transcriptome elucidate lungworm biology and support future intervention.</title>
        <authorList>
            <person name="McNulty S.N."/>
            <person name="Strube C."/>
            <person name="Rosa B.A."/>
            <person name="Martin J.C."/>
            <person name="Tyagi R."/>
            <person name="Choi Y.J."/>
            <person name="Wang Q."/>
            <person name="Hallsworth Pepin K."/>
            <person name="Zhang X."/>
            <person name="Ozersky P."/>
            <person name="Wilson R.K."/>
            <person name="Sternberg P.W."/>
            <person name="Gasser R.B."/>
            <person name="Mitreva M."/>
        </authorList>
    </citation>
    <scope>NUCLEOTIDE SEQUENCE [LARGE SCALE GENOMIC DNA]</scope>
    <source>
        <strain evidence="2">HannoverDv2000</strain>
    </source>
</reference>
<proteinExistence type="predicted"/>
<sequence length="371" mass="42681">MLVKLVQNYPLLLESTATRKVEKNFERAKIWEQITHQLDILSVEKVEKLFSCYGRNNNIYDNFKYVTCRNRRVMRNCHSSYSSQENMLYERKAEQGCTTYPSRCDSISSGNGGLERSNATYAAVLSKNGTEQQQMSCITSRSIASLPYCMSMIKSHELESPATPVAGDANYQLKKERNDFVVSMAEHYMERMCFDSSSRSARVNAERHNMWLKIAQLTNEKYMGLLNPLGLEQTKKLFSNCRRRRRIRSQKGDNNYPVPQLLSTSLSLSSSRKHVKERNKSNPFQMGSCLTSDNVSSCGEFSGSVENWEINIKINELRRQLAERSFELEQLQRKVVEQADAYRNHINSIVEILKTAVDKVSEEIKATFSFT</sequence>
<keyword evidence="2" id="KW-1185">Reference proteome</keyword>
<dbReference type="AlphaFoldDB" id="A0A0D8XBI9"/>